<reference evidence="6 7" key="1">
    <citation type="submission" date="2016-05" db="EMBL/GenBank/DDBJ databases">
        <title>Genome sequencing of Acetobacter pasteurianus strain SRCM100623.</title>
        <authorList>
            <person name="Song Y.R."/>
        </authorList>
    </citation>
    <scope>NUCLEOTIDE SEQUENCE [LARGE SCALE GENOMIC DNA]</scope>
    <source>
        <strain evidence="6 7">SRCM100623</strain>
    </source>
</reference>
<dbReference type="PANTHER" id="PTHR13693">
    <property type="entry name" value="CLASS II AMINOTRANSFERASE/8-AMINO-7-OXONONANOATE SYNTHASE"/>
    <property type="match status" value="1"/>
</dbReference>
<evidence type="ECO:0000256" key="3">
    <source>
        <dbReference type="ARBA" id="ARBA00022898"/>
    </source>
</evidence>
<evidence type="ECO:0000256" key="4">
    <source>
        <dbReference type="RuleBase" id="RU003693"/>
    </source>
</evidence>
<dbReference type="InterPro" id="IPR015421">
    <property type="entry name" value="PyrdxlP-dep_Trfase_major"/>
</dbReference>
<dbReference type="RefSeq" id="WP_003630687.1">
    <property type="nucleotide sequence ID" value="NZ_LYUD01000001.1"/>
</dbReference>
<dbReference type="Pfam" id="PF00155">
    <property type="entry name" value="Aminotran_1_2"/>
    <property type="match status" value="1"/>
</dbReference>
<dbReference type="Gene3D" id="3.90.1150.10">
    <property type="entry name" value="Aspartate Aminotransferase, domain 1"/>
    <property type="match status" value="1"/>
</dbReference>
<dbReference type="eggNOG" id="COG0156">
    <property type="taxonomic scope" value="Bacteria"/>
</dbReference>
<dbReference type="AlphaFoldDB" id="A0A1A0DQ26"/>
<evidence type="ECO:0000313" key="6">
    <source>
        <dbReference type="EMBL" id="OAZ76782.1"/>
    </source>
</evidence>
<comment type="similarity">
    <text evidence="4">Belongs to the class-II pyridoxal-phosphate-dependent aminotransferase family.</text>
</comment>
<comment type="caution">
    <text evidence="6">The sequence shown here is derived from an EMBL/GenBank/DDBJ whole genome shotgun (WGS) entry which is preliminary data.</text>
</comment>
<gene>
    <name evidence="6" type="primary">bioF</name>
    <name evidence="6" type="ORF">SRCM100623_00004</name>
</gene>
<dbReference type="InterPro" id="IPR050087">
    <property type="entry name" value="AON_synthase_class-II"/>
</dbReference>
<dbReference type="InterPro" id="IPR015422">
    <property type="entry name" value="PyrdxlP-dep_Trfase_small"/>
</dbReference>
<keyword evidence="6" id="KW-0012">Acyltransferase</keyword>
<dbReference type="EMBL" id="LYUD01000001">
    <property type="protein sequence ID" value="OAZ76782.1"/>
    <property type="molecule type" value="Genomic_DNA"/>
</dbReference>
<dbReference type="InterPro" id="IPR015424">
    <property type="entry name" value="PyrdxlP-dep_Trfase"/>
</dbReference>
<name>A0A1A0DQ26_ACEPA</name>
<dbReference type="GO" id="GO:0030170">
    <property type="term" value="F:pyridoxal phosphate binding"/>
    <property type="evidence" value="ECO:0007669"/>
    <property type="project" value="InterPro"/>
</dbReference>
<proteinExistence type="inferred from homology"/>
<dbReference type="PATRIC" id="fig|438.15.peg.4"/>
<dbReference type="InterPro" id="IPR004839">
    <property type="entry name" value="Aminotransferase_I/II_large"/>
</dbReference>
<evidence type="ECO:0000256" key="1">
    <source>
        <dbReference type="ARBA" id="ARBA00001933"/>
    </source>
</evidence>
<accession>A0A1A0DQ26</accession>
<sequence length="404" mass="42606">MTSLFSKFEGTAGALGSVVAVGGRNPFAVVIEKPVSSTVGIIEGRETLLFGTNNYLGLSQSKNAIRAAQEAAAACGVGTTGSRIANGTQSLHRQLEKDIAAFFGRRDAMVFSTGYQANLGIISTLAGKGDHLFLDADSHASIYDGSRLSAAEVIRFRHNDPDNLYKRLKRMDGTPGAKLIVVEGIYSMTGNVAPIAEFVAVKKETGAYLLVDEAHSFGVLGENGRGAAEADGVEADVDFIVGTFSKSLGTVGGYCVSDHPELEFVRLNCRPYMFTASLPPEVIAATTAALGDMQAHPELRKQLMANAQQLHAGFVDIGLNASKQATPVIAVTLETAEEAIPMWNRLLELGVYVNLSLPPATPDSRPLLRCSVMATHTPEQIAQAIAIFRQAAAEVGVSPAATAA</sequence>
<keyword evidence="2 6" id="KW-0808">Transferase</keyword>
<protein>
    <submittedName>
        <fullName evidence="6">8-amino-7-oxononanoate synthase</fullName>
        <ecNumber evidence="6">2.3.1.47</ecNumber>
    </submittedName>
</protein>
<evidence type="ECO:0000256" key="2">
    <source>
        <dbReference type="ARBA" id="ARBA00022679"/>
    </source>
</evidence>
<evidence type="ECO:0000259" key="5">
    <source>
        <dbReference type="Pfam" id="PF00155"/>
    </source>
</evidence>
<keyword evidence="3 4" id="KW-0663">Pyridoxal phosphate</keyword>
<dbReference type="PROSITE" id="PS00599">
    <property type="entry name" value="AA_TRANSFER_CLASS_2"/>
    <property type="match status" value="1"/>
</dbReference>
<dbReference type="OrthoDB" id="9807157at2"/>
<dbReference type="PANTHER" id="PTHR13693:SF3">
    <property type="entry name" value="LD36009P"/>
    <property type="match status" value="1"/>
</dbReference>
<dbReference type="Gene3D" id="3.40.640.10">
    <property type="entry name" value="Type I PLP-dependent aspartate aminotransferase-like (Major domain)"/>
    <property type="match status" value="1"/>
</dbReference>
<dbReference type="EC" id="2.3.1.47" evidence="6"/>
<dbReference type="GO" id="GO:0008710">
    <property type="term" value="F:8-amino-7-oxononanoate synthase activity"/>
    <property type="evidence" value="ECO:0007669"/>
    <property type="project" value="UniProtKB-EC"/>
</dbReference>
<dbReference type="NCBIfam" id="NF047599">
    <property type="entry name" value="SerpalmtaseBetaP"/>
    <property type="match status" value="1"/>
</dbReference>
<dbReference type="InterPro" id="IPR001917">
    <property type="entry name" value="Aminotrans_II_pyridoxalP_BS"/>
</dbReference>
<feature type="domain" description="Aminotransferase class I/classII large" evidence="5">
    <location>
        <begin position="47"/>
        <end position="386"/>
    </location>
</feature>
<dbReference type="SUPFAM" id="SSF53383">
    <property type="entry name" value="PLP-dependent transferases"/>
    <property type="match status" value="1"/>
</dbReference>
<organism evidence="6 7">
    <name type="scientific">Acetobacter pasteurianus</name>
    <name type="common">Acetobacter turbidans</name>
    <dbReference type="NCBI Taxonomy" id="438"/>
    <lineage>
        <taxon>Bacteria</taxon>
        <taxon>Pseudomonadati</taxon>
        <taxon>Pseudomonadota</taxon>
        <taxon>Alphaproteobacteria</taxon>
        <taxon>Acetobacterales</taxon>
        <taxon>Acetobacteraceae</taxon>
        <taxon>Acetobacter</taxon>
    </lineage>
</organism>
<dbReference type="Proteomes" id="UP000093796">
    <property type="component" value="Unassembled WGS sequence"/>
</dbReference>
<comment type="cofactor">
    <cofactor evidence="1 4">
        <name>pyridoxal 5'-phosphate</name>
        <dbReference type="ChEBI" id="CHEBI:597326"/>
    </cofactor>
</comment>
<evidence type="ECO:0000313" key="7">
    <source>
        <dbReference type="Proteomes" id="UP000093796"/>
    </source>
</evidence>